<feature type="non-terminal residue" evidence="4">
    <location>
        <position position="1"/>
    </location>
</feature>
<evidence type="ECO:0000313" key="4">
    <source>
        <dbReference type="EMBL" id="RWS21224.1"/>
    </source>
</evidence>
<evidence type="ECO:0000313" key="5">
    <source>
        <dbReference type="Proteomes" id="UP000288716"/>
    </source>
</evidence>
<dbReference type="PANTHER" id="PTHR19212:SF0">
    <property type="entry name" value="LD07988P"/>
    <property type="match status" value="1"/>
</dbReference>
<comment type="caution">
    <text evidence="4">The sequence shown here is derived from an EMBL/GenBank/DDBJ whole genome shotgun (WGS) entry which is preliminary data.</text>
</comment>
<keyword evidence="5" id="KW-1185">Reference proteome</keyword>
<dbReference type="SUPFAM" id="SSF90257">
    <property type="entry name" value="Myosin rod fragments"/>
    <property type="match status" value="1"/>
</dbReference>
<dbReference type="EMBL" id="NCKV01013129">
    <property type="protein sequence ID" value="RWS21224.1"/>
    <property type="molecule type" value="Genomic_DNA"/>
</dbReference>
<accession>A0A443S156</accession>
<dbReference type="InterPro" id="IPR019139">
    <property type="entry name" value="LRRFIP1/2"/>
</dbReference>
<evidence type="ECO:0000256" key="3">
    <source>
        <dbReference type="SAM" id="Coils"/>
    </source>
</evidence>
<evidence type="ECO:0000256" key="2">
    <source>
        <dbReference type="ARBA" id="ARBA00023054"/>
    </source>
</evidence>
<evidence type="ECO:0000256" key="1">
    <source>
        <dbReference type="ARBA" id="ARBA00008275"/>
    </source>
</evidence>
<dbReference type="Gene3D" id="1.20.5.4090">
    <property type="match status" value="1"/>
</dbReference>
<organism evidence="4 5">
    <name type="scientific">Leptotrombidium deliense</name>
    <dbReference type="NCBI Taxonomy" id="299467"/>
    <lineage>
        <taxon>Eukaryota</taxon>
        <taxon>Metazoa</taxon>
        <taxon>Ecdysozoa</taxon>
        <taxon>Arthropoda</taxon>
        <taxon>Chelicerata</taxon>
        <taxon>Arachnida</taxon>
        <taxon>Acari</taxon>
        <taxon>Acariformes</taxon>
        <taxon>Trombidiformes</taxon>
        <taxon>Prostigmata</taxon>
        <taxon>Anystina</taxon>
        <taxon>Parasitengona</taxon>
        <taxon>Trombiculoidea</taxon>
        <taxon>Trombiculidae</taxon>
        <taxon>Leptotrombidium</taxon>
    </lineage>
</organism>
<reference evidence="4 5" key="1">
    <citation type="journal article" date="2018" name="Gigascience">
        <title>Genomes of trombidid mites reveal novel predicted allergens and laterally-transferred genes associated with secondary metabolism.</title>
        <authorList>
            <person name="Dong X."/>
            <person name="Chaisiri K."/>
            <person name="Xia D."/>
            <person name="Armstrong S.D."/>
            <person name="Fang Y."/>
            <person name="Donnelly M.J."/>
            <person name="Kadowaki T."/>
            <person name="McGarry J.W."/>
            <person name="Darby A.C."/>
            <person name="Makepeace B.L."/>
        </authorList>
    </citation>
    <scope>NUCLEOTIDE SEQUENCE [LARGE SCALE GENOMIC DNA]</scope>
    <source>
        <strain evidence="4">UoL-UT</strain>
    </source>
</reference>
<dbReference type="AlphaFoldDB" id="A0A443S156"/>
<dbReference type="Pfam" id="PF09738">
    <property type="entry name" value="LRRFIP"/>
    <property type="match status" value="1"/>
</dbReference>
<sequence>QKVNEGEERLKEAMVSNGQLEKEKQYYSYQIETLKDDYQDLEESYYKLQRDYKDKSRNYELLNRDFAKIKDDNSYLKECVKQRDQVLKTNGKLTISKECAAMLSNFDGDTVEEKINCIIKEKKEYLNTIKQLKNELENERERNREIENNNHLVNGDVKANEDKMIHDYKFKLLESEKEKNNLQNSITRLETQIERMKLNVDELEKNENDLKIEKRKISRELREATSRIEELETSNIHLQKRIDKLMSSRLANLNSDT</sequence>
<gene>
    <name evidence="4" type="ORF">B4U80_05558</name>
</gene>
<protein>
    <submittedName>
        <fullName evidence="4">Leucine-rich repeat flightless-interacting protein 2-like isoform X2</fullName>
    </submittedName>
</protein>
<dbReference type="VEuPathDB" id="VectorBase:LDEU010816"/>
<dbReference type="GO" id="GO:0006355">
    <property type="term" value="P:regulation of DNA-templated transcription"/>
    <property type="evidence" value="ECO:0007669"/>
    <property type="project" value="InterPro"/>
</dbReference>
<dbReference type="PANTHER" id="PTHR19212">
    <property type="entry name" value="LEUCINE RICH REPEAT IN FLII INTERACTING PROTEIN"/>
    <property type="match status" value="1"/>
</dbReference>
<feature type="coiled-coil region" evidence="3">
    <location>
        <begin position="115"/>
        <end position="248"/>
    </location>
</feature>
<comment type="similarity">
    <text evidence="1">Belongs to the LRRFIP family.</text>
</comment>
<feature type="coiled-coil region" evidence="3">
    <location>
        <begin position="3"/>
        <end position="58"/>
    </location>
</feature>
<keyword evidence="2 3" id="KW-0175">Coiled coil</keyword>
<dbReference type="STRING" id="299467.A0A443S156"/>
<proteinExistence type="inferred from homology"/>
<dbReference type="Proteomes" id="UP000288716">
    <property type="component" value="Unassembled WGS sequence"/>
</dbReference>
<dbReference type="OrthoDB" id="10028421at2759"/>
<name>A0A443S156_9ACAR</name>